<keyword evidence="10" id="KW-1185">Reference proteome</keyword>
<evidence type="ECO:0000259" key="7">
    <source>
        <dbReference type="PROSITE" id="PS51192"/>
    </source>
</evidence>
<feature type="compositionally biased region" description="Low complexity" evidence="6">
    <location>
        <begin position="207"/>
        <end position="217"/>
    </location>
</feature>
<feature type="compositionally biased region" description="Low complexity" evidence="6">
    <location>
        <begin position="257"/>
        <end position="295"/>
    </location>
</feature>
<evidence type="ECO:0000313" key="9">
    <source>
        <dbReference type="EMBL" id="GLC61586.1"/>
    </source>
</evidence>
<evidence type="ECO:0000256" key="1">
    <source>
        <dbReference type="ARBA" id="ARBA00006517"/>
    </source>
</evidence>
<evidence type="ECO:0000256" key="6">
    <source>
        <dbReference type="SAM" id="MobiDB-lite"/>
    </source>
</evidence>
<comment type="caution">
    <text evidence="9">The sequence shown here is derived from an EMBL/GenBank/DDBJ whole genome shotgun (WGS) entry which is preliminary data.</text>
</comment>
<gene>
    <name evidence="9" type="primary">PLEST009983</name>
    <name evidence="9" type="ORF">PLESTB_001772900</name>
</gene>
<dbReference type="CDD" id="cd00268">
    <property type="entry name" value="DEADc"/>
    <property type="match status" value="1"/>
</dbReference>
<feature type="region of interest" description="Disordered" evidence="6">
    <location>
        <begin position="880"/>
        <end position="902"/>
    </location>
</feature>
<dbReference type="OrthoDB" id="548283at2759"/>
<sequence length="1076" mass="110229">MMSHFYQPAGILQPALESAAPTRNVTRLRPAPSASCQLPTARLVDVAAAVSSPVGGSACAPPSHRLDLPLERSETAAAAAFLLPAASTSRWPAPARRRLSSPAAPRAGRLVAAAAAADTTPSATPTGPPLRNPPLPLPQPDQPLDPELLLLLQEPADSEAEPSPLQRHSSQQGQNLLGPSSDGWKPRQQQQQQQRPADAALLQRPVAPRIAATSSSSSGGGRRHRPAPSLLPASDESPSPPSQGPSTAFPRWAWSRPASQAGQQQGPASSPAPSHTPAGTADAGGAAVVAPTGPASARGGDAATQQQLANRKLFSDASRSASLAEEPGSSGDAGQRQRRVPSGDAPAALFSDDDPRVAAAYDNLPVTVTGRAPPAPLLSYNELTRRPLKMPPLLLRNAVAAFQLGRPTPIQGHVIPAVMQGRDVLAVSCTGSGKTLAYLLPLLAQLMGRTRLGSKNFAHPEALVLVPTRELAEQVYADVQLLLRGSHLKAMVVHGGVSMAEQVLAIRGRFRRSGGGVDLIVATPGRLLQLVEQRRAVRLGRLGLLVVDEADRMMELGMWPDIRRLLSRPGLPTARQTVLVAASTQTQTHGSAASPAPLASTNREAQSGSGSASGSGSGSNSGSGLKAAAAELLRDWLAVEVGDGSGTSAVVRQHVELVSHEDKLTRLTELLAPAAASGVAARPPPAAAAAAAAAAARSLAPGGGGSPHLAPAPVPPPGSPSVVFTRNLVRAEEVARHLAGKGVSVALLHRDLSQDQRDEALQCFRFGVTSVLVATALASRGLNFPDVAHVINYDVPESASVYMHQVGRTGRGGRPGLATTLITRSNRPSAPWLLDSLRRSGSPVPSWLEDLAAEAHAKGAALAAAARRKAAAAAAAAAAGAGEDADGGRSPPRQQRTVVALDDPAAAGSVRFGSYLGRQRSGSAAGGGGAAAPSAPGTAGSAGALEGSVLAAAPTLPSQPDAQQPVVVDRRHDAEYWQAVFEAAISQPLQQQQEQQERQQGRQRQGRAAAGAGAGEKGEGGSRGGRVGVGAAAAAGPPGRGRRGRLVYSDAGVQMEARPGEGLTVGPGEAGRGRRR</sequence>
<dbReference type="InterPro" id="IPR011545">
    <property type="entry name" value="DEAD/DEAH_box_helicase_dom"/>
</dbReference>
<feature type="compositionally biased region" description="Polar residues" evidence="6">
    <location>
        <begin position="582"/>
        <end position="591"/>
    </location>
</feature>
<organism evidence="9 10">
    <name type="scientific">Pleodorina starrii</name>
    <dbReference type="NCBI Taxonomy" id="330485"/>
    <lineage>
        <taxon>Eukaryota</taxon>
        <taxon>Viridiplantae</taxon>
        <taxon>Chlorophyta</taxon>
        <taxon>core chlorophytes</taxon>
        <taxon>Chlorophyceae</taxon>
        <taxon>CS clade</taxon>
        <taxon>Chlamydomonadales</taxon>
        <taxon>Volvocaceae</taxon>
        <taxon>Pleodorina</taxon>
    </lineage>
</organism>
<dbReference type="PROSITE" id="PS51194">
    <property type="entry name" value="HELICASE_CTER"/>
    <property type="match status" value="1"/>
</dbReference>
<dbReference type="SUPFAM" id="SSF52540">
    <property type="entry name" value="P-loop containing nucleoside triphosphate hydrolases"/>
    <property type="match status" value="1"/>
</dbReference>
<feature type="domain" description="Helicase C-terminal" evidence="8">
    <location>
        <begin position="708"/>
        <end position="852"/>
    </location>
</feature>
<evidence type="ECO:0000256" key="2">
    <source>
        <dbReference type="ARBA" id="ARBA00022741"/>
    </source>
</evidence>
<dbReference type="EMBL" id="BRXU01000048">
    <property type="protein sequence ID" value="GLC61586.1"/>
    <property type="molecule type" value="Genomic_DNA"/>
</dbReference>
<feature type="compositionally biased region" description="Polar residues" evidence="6">
    <location>
        <begin position="166"/>
        <end position="178"/>
    </location>
</feature>
<dbReference type="PANTHER" id="PTHR47959:SF1">
    <property type="entry name" value="ATP-DEPENDENT RNA HELICASE DBPA"/>
    <property type="match status" value="1"/>
</dbReference>
<dbReference type="Pfam" id="PF00271">
    <property type="entry name" value="Helicase_C"/>
    <property type="match status" value="1"/>
</dbReference>
<feature type="region of interest" description="Disordered" evidence="6">
    <location>
        <begin position="112"/>
        <end position="144"/>
    </location>
</feature>
<dbReference type="InterPro" id="IPR050079">
    <property type="entry name" value="DEAD_box_RNA_helicase"/>
</dbReference>
<accession>A0A9W6BZR8</accession>
<name>A0A9W6BZR8_9CHLO</name>
<feature type="region of interest" description="Disordered" evidence="6">
    <location>
        <begin position="580"/>
        <end position="624"/>
    </location>
</feature>
<feature type="region of interest" description="Disordered" evidence="6">
    <location>
        <begin position="157"/>
        <end position="353"/>
    </location>
</feature>
<dbReference type="SMART" id="SM00490">
    <property type="entry name" value="HELICc"/>
    <property type="match status" value="1"/>
</dbReference>
<feature type="compositionally biased region" description="Gly residues" evidence="6">
    <location>
        <begin position="611"/>
        <end position="621"/>
    </location>
</feature>
<feature type="compositionally biased region" description="Low complexity" evidence="6">
    <location>
        <begin position="1002"/>
        <end position="1011"/>
    </location>
</feature>
<proteinExistence type="inferred from homology"/>
<dbReference type="Pfam" id="PF00270">
    <property type="entry name" value="DEAD"/>
    <property type="match status" value="1"/>
</dbReference>
<keyword evidence="2" id="KW-0547">Nucleotide-binding</keyword>
<reference evidence="9 10" key="1">
    <citation type="journal article" date="2023" name="Commun. Biol.">
        <title>Reorganization of the ancestral sex-determining regions during the evolution of trioecy in Pleodorina starrii.</title>
        <authorList>
            <person name="Takahashi K."/>
            <person name="Suzuki S."/>
            <person name="Kawai-Toyooka H."/>
            <person name="Yamamoto K."/>
            <person name="Hamaji T."/>
            <person name="Ootsuki R."/>
            <person name="Yamaguchi H."/>
            <person name="Kawachi M."/>
            <person name="Higashiyama T."/>
            <person name="Nozaki H."/>
        </authorList>
    </citation>
    <scope>NUCLEOTIDE SEQUENCE [LARGE SCALE GENOMIC DNA]</scope>
    <source>
        <strain evidence="9 10">NIES-4479</strain>
    </source>
</reference>
<dbReference type="PROSITE" id="PS00039">
    <property type="entry name" value="DEAD_ATP_HELICASE"/>
    <property type="match status" value="1"/>
</dbReference>
<dbReference type="GO" id="GO:0016787">
    <property type="term" value="F:hydrolase activity"/>
    <property type="evidence" value="ECO:0007669"/>
    <property type="project" value="UniProtKB-KW"/>
</dbReference>
<dbReference type="GO" id="GO:0005524">
    <property type="term" value="F:ATP binding"/>
    <property type="evidence" value="ECO:0007669"/>
    <property type="project" value="UniProtKB-KW"/>
</dbReference>
<dbReference type="InterPro" id="IPR044742">
    <property type="entry name" value="DEAD/DEAH_RhlB"/>
</dbReference>
<feature type="region of interest" description="Disordered" evidence="6">
    <location>
        <begin position="920"/>
        <end position="941"/>
    </location>
</feature>
<feature type="domain" description="Helicase ATP-binding" evidence="7">
    <location>
        <begin position="415"/>
        <end position="602"/>
    </location>
</feature>
<evidence type="ECO:0000256" key="5">
    <source>
        <dbReference type="ARBA" id="ARBA00022840"/>
    </source>
</evidence>
<comment type="similarity">
    <text evidence="1">Belongs to the DEAD box helicase family. DDX21/DDX50 subfamily.</text>
</comment>
<dbReference type="AlphaFoldDB" id="A0A9W6BZR8"/>
<feature type="region of interest" description="Disordered" evidence="6">
    <location>
        <begin position="988"/>
        <end position="1076"/>
    </location>
</feature>
<protein>
    <submittedName>
        <fullName evidence="9">Uncharacterized protein</fullName>
    </submittedName>
</protein>
<dbReference type="GO" id="GO:0003724">
    <property type="term" value="F:RNA helicase activity"/>
    <property type="evidence" value="ECO:0007669"/>
    <property type="project" value="TreeGrafter"/>
</dbReference>
<dbReference type="PROSITE" id="PS51192">
    <property type="entry name" value="HELICASE_ATP_BIND_1"/>
    <property type="match status" value="1"/>
</dbReference>
<dbReference type="InterPro" id="IPR001650">
    <property type="entry name" value="Helicase_C-like"/>
</dbReference>
<keyword evidence="5" id="KW-0067">ATP-binding</keyword>
<dbReference type="InterPro" id="IPR014001">
    <property type="entry name" value="Helicase_ATP-bd"/>
</dbReference>
<dbReference type="GO" id="GO:0005829">
    <property type="term" value="C:cytosol"/>
    <property type="evidence" value="ECO:0007669"/>
    <property type="project" value="TreeGrafter"/>
</dbReference>
<dbReference type="InterPro" id="IPR000629">
    <property type="entry name" value="RNA-helicase_DEAD-box_CS"/>
</dbReference>
<dbReference type="SMART" id="SM00487">
    <property type="entry name" value="DEXDc"/>
    <property type="match status" value="1"/>
</dbReference>
<feature type="compositionally biased region" description="Pro residues" evidence="6">
    <location>
        <begin position="126"/>
        <end position="143"/>
    </location>
</feature>
<dbReference type="InterPro" id="IPR027417">
    <property type="entry name" value="P-loop_NTPase"/>
</dbReference>
<keyword evidence="4" id="KW-0347">Helicase</keyword>
<dbReference type="Proteomes" id="UP001165080">
    <property type="component" value="Unassembled WGS sequence"/>
</dbReference>
<feature type="compositionally biased region" description="Low complexity" evidence="6">
    <location>
        <begin position="112"/>
        <end position="125"/>
    </location>
</feature>
<keyword evidence="3" id="KW-0378">Hydrolase</keyword>
<dbReference type="Gene3D" id="3.40.50.300">
    <property type="entry name" value="P-loop containing nucleotide triphosphate hydrolases"/>
    <property type="match status" value="2"/>
</dbReference>
<feature type="compositionally biased region" description="Low complexity" evidence="6">
    <location>
        <begin position="931"/>
        <end position="941"/>
    </location>
</feature>
<dbReference type="GO" id="GO:0003676">
    <property type="term" value="F:nucleic acid binding"/>
    <property type="evidence" value="ECO:0007669"/>
    <property type="project" value="InterPro"/>
</dbReference>
<evidence type="ECO:0000259" key="8">
    <source>
        <dbReference type="PROSITE" id="PS51194"/>
    </source>
</evidence>
<evidence type="ECO:0000256" key="4">
    <source>
        <dbReference type="ARBA" id="ARBA00022806"/>
    </source>
</evidence>
<evidence type="ECO:0000256" key="3">
    <source>
        <dbReference type="ARBA" id="ARBA00022801"/>
    </source>
</evidence>
<dbReference type="CDD" id="cd18787">
    <property type="entry name" value="SF2_C_DEAD"/>
    <property type="match status" value="1"/>
</dbReference>
<evidence type="ECO:0000313" key="10">
    <source>
        <dbReference type="Proteomes" id="UP001165080"/>
    </source>
</evidence>
<dbReference type="PANTHER" id="PTHR47959">
    <property type="entry name" value="ATP-DEPENDENT RNA HELICASE RHLE-RELATED"/>
    <property type="match status" value="1"/>
</dbReference>